<feature type="region of interest" description="Disordered" evidence="6">
    <location>
        <begin position="151"/>
        <end position="182"/>
    </location>
</feature>
<dbReference type="EMBL" id="LN483332">
    <property type="protein sequence ID" value="CED85491.1"/>
    <property type="molecule type" value="Genomic_DNA"/>
</dbReference>
<sequence>MAPPPPSSLAGQTSLLGFFQKQPVASTSTLTTTSSPSKPRIPPDTLSDGSGRRRPGRLVTGSIKKRKISLEQGTVDEPVCLLDSSDEDLVEVELIEPREGGKQRQKRESSSSDFKLSLNASGVSPPGLPKVEGAATENCLDLDRCLVSESLPRTTRRSHPPSASKLSTKITGAEESSTGPDSHSIIIIDQETFEHMPSAATVSDGSKLVINDRPRSCLNWEQTTSQAAANESIDLTFSGVLQEKRAMSDIAPGEDDLPGLYRDEGFGMHDDEQEGMLDPGEDEEEDYERYGLGDDGEEEDPVEMIEDEDESSIEEDYKTKPSLPPPTKNAFAMMMTKSKTVDVWKDVEDDRSIKRGGKVIKAGERRRAPFFKVLTGMPICVDGFRYGKIPKVTAYLLSHAHSDHYTKLSKTWKHGPIYCSQTTANLIIRKLGVDSKWVKPLEFDKPTELPGTGGVVCTMIEANHCPGSAIFLFEGRRTVHAGDSPYVAQGLGGPKVYRYLHCGDFRACPKHVMHPAIRKAKLDEIYLDTTYLNPKYCFPPQPTVIESVSLLARELVQGGPMNIAQDSRSAITGSPGESKSMMTDWLHKFDTEEQKKTEADRIRRRGLRTLVAVGTYSIGKERIVKGIAHALGSRIYCDAYKRAIVNDQTEDPELNELITDNPSQSQVHMISLHDISHEGLTAYLKKHTTLFDRIIGFRPTGWTYTPNGGTNMSASADLNMLIARDQQATFDARDLKPSRGSSDKVTMYGGEPRMIPTVNVGSQGSRQKMDIWIKKWAVLKKKRLVDGRGGIIEYRSIDYW</sequence>
<proteinExistence type="inferred from homology"/>
<comment type="subcellular location">
    <subcellularLocation>
        <location evidence="1">Nucleus</location>
    </subcellularLocation>
</comment>
<evidence type="ECO:0000256" key="6">
    <source>
        <dbReference type="SAM" id="MobiDB-lite"/>
    </source>
</evidence>
<dbReference type="GO" id="GO:0005634">
    <property type="term" value="C:nucleus"/>
    <property type="evidence" value="ECO:0007669"/>
    <property type="project" value="UniProtKB-SubCell"/>
</dbReference>
<dbReference type="PANTHER" id="PTHR23240">
    <property type="entry name" value="DNA CROSS-LINK REPAIR PROTEIN PSO2/SNM1-RELATED"/>
    <property type="match status" value="1"/>
</dbReference>
<dbReference type="SUPFAM" id="SSF56281">
    <property type="entry name" value="Metallo-hydrolase/oxidoreductase"/>
    <property type="match status" value="1"/>
</dbReference>
<protein>
    <submittedName>
        <fullName evidence="9">Predicted hydrolase involved in interstrand cross-link repair</fullName>
    </submittedName>
</protein>
<name>A0A0F7SVC0_PHARH</name>
<dbReference type="InterPro" id="IPR011084">
    <property type="entry name" value="DRMBL"/>
</dbReference>
<dbReference type="Gene3D" id="3.60.15.10">
    <property type="entry name" value="Ribonuclease Z/Hydroxyacylglutathione hydrolase-like"/>
    <property type="match status" value="1"/>
</dbReference>
<feature type="compositionally biased region" description="Polar residues" evidence="6">
    <location>
        <begin position="111"/>
        <end position="122"/>
    </location>
</feature>
<feature type="compositionally biased region" description="Polar residues" evidence="6">
    <location>
        <begin position="164"/>
        <end position="181"/>
    </location>
</feature>
<organism evidence="9">
    <name type="scientific">Phaffia rhodozyma</name>
    <name type="common">Yeast</name>
    <name type="synonym">Xanthophyllomyces dendrorhous</name>
    <dbReference type="NCBI Taxonomy" id="264483"/>
    <lineage>
        <taxon>Eukaryota</taxon>
        <taxon>Fungi</taxon>
        <taxon>Dikarya</taxon>
        <taxon>Basidiomycota</taxon>
        <taxon>Agaricomycotina</taxon>
        <taxon>Tremellomycetes</taxon>
        <taxon>Cystofilobasidiales</taxon>
        <taxon>Mrakiaceae</taxon>
        <taxon>Phaffia</taxon>
    </lineage>
</organism>
<feature type="domain" description="DNA repair metallo-beta-lactamase" evidence="7">
    <location>
        <begin position="652"/>
        <end position="747"/>
    </location>
</feature>
<evidence type="ECO:0000256" key="2">
    <source>
        <dbReference type="ARBA" id="ARBA00010304"/>
    </source>
</evidence>
<dbReference type="Pfam" id="PF07522">
    <property type="entry name" value="DRMBL"/>
    <property type="match status" value="1"/>
</dbReference>
<dbReference type="GO" id="GO:0006303">
    <property type="term" value="P:double-strand break repair via nonhomologous end joining"/>
    <property type="evidence" value="ECO:0007669"/>
    <property type="project" value="TreeGrafter"/>
</dbReference>
<accession>A0A0F7SVC0</accession>
<feature type="region of interest" description="Disordered" evidence="6">
    <location>
        <begin position="266"/>
        <end position="327"/>
    </location>
</feature>
<reference evidence="9" key="1">
    <citation type="submission" date="2014-08" db="EMBL/GenBank/DDBJ databases">
        <authorList>
            <person name="Sharma Rahul"/>
            <person name="Thines Marco"/>
        </authorList>
    </citation>
    <scope>NUCLEOTIDE SEQUENCE</scope>
</reference>
<dbReference type="CDD" id="cd16273">
    <property type="entry name" value="SNM1A-1C-like_MBL-fold"/>
    <property type="match status" value="1"/>
</dbReference>
<dbReference type="InterPro" id="IPR001279">
    <property type="entry name" value="Metallo-B-lactamas"/>
</dbReference>
<evidence type="ECO:0000259" key="7">
    <source>
        <dbReference type="Pfam" id="PF07522"/>
    </source>
</evidence>
<dbReference type="Pfam" id="PF12706">
    <property type="entry name" value="Lactamase_B_2"/>
    <property type="match status" value="1"/>
</dbReference>
<evidence type="ECO:0000256" key="3">
    <source>
        <dbReference type="ARBA" id="ARBA00022763"/>
    </source>
</evidence>
<dbReference type="Gene3D" id="3.40.50.12650">
    <property type="match status" value="1"/>
</dbReference>
<evidence type="ECO:0000259" key="8">
    <source>
        <dbReference type="Pfam" id="PF12706"/>
    </source>
</evidence>
<keyword evidence="5" id="KW-0539">Nucleus</keyword>
<evidence type="ECO:0000313" key="9">
    <source>
        <dbReference type="EMBL" id="CED85491.1"/>
    </source>
</evidence>
<feature type="compositionally biased region" description="Acidic residues" evidence="6">
    <location>
        <begin position="294"/>
        <end position="314"/>
    </location>
</feature>
<evidence type="ECO:0000256" key="1">
    <source>
        <dbReference type="ARBA" id="ARBA00004123"/>
    </source>
</evidence>
<dbReference type="AlphaFoldDB" id="A0A0F7SVC0"/>
<dbReference type="GO" id="GO:0036297">
    <property type="term" value="P:interstrand cross-link repair"/>
    <property type="evidence" value="ECO:0007669"/>
    <property type="project" value="TreeGrafter"/>
</dbReference>
<keyword evidence="3" id="KW-0227">DNA damage</keyword>
<feature type="compositionally biased region" description="Low complexity" evidence="6">
    <location>
        <begin position="26"/>
        <end position="37"/>
    </location>
</feature>
<dbReference type="InterPro" id="IPR036866">
    <property type="entry name" value="RibonucZ/Hydroxyglut_hydro"/>
</dbReference>
<feature type="domain" description="Metallo-beta-lactamase" evidence="8">
    <location>
        <begin position="388"/>
        <end position="489"/>
    </location>
</feature>
<comment type="similarity">
    <text evidence="2">Belongs to the DNA repair metallo-beta-lactamase (DRMBL) family.</text>
</comment>
<feature type="compositionally biased region" description="Basic and acidic residues" evidence="6">
    <location>
        <begin position="95"/>
        <end position="110"/>
    </location>
</feature>
<dbReference type="GO" id="GO:0035312">
    <property type="term" value="F:5'-3' DNA exonuclease activity"/>
    <property type="evidence" value="ECO:0007669"/>
    <property type="project" value="TreeGrafter"/>
</dbReference>
<keyword evidence="4" id="KW-0234">DNA repair</keyword>
<dbReference type="GO" id="GO:0003684">
    <property type="term" value="F:damaged DNA binding"/>
    <property type="evidence" value="ECO:0007669"/>
    <property type="project" value="TreeGrafter"/>
</dbReference>
<evidence type="ECO:0000256" key="5">
    <source>
        <dbReference type="ARBA" id="ARBA00023242"/>
    </source>
</evidence>
<feature type="compositionally biased region" description="Acidic residues" evidence="6">
    <location>
        <begin position="271"/>
        <end position="287"/>
    </location>
</feature>
<feature type="region of interest" description="Disordered" evidence="6">
    <location>
        <begin position="26"/>
        <end position="61"/>
    </location>
</feature>
<feature type="region of interest" description="Disordered" evidence="6">
    <location>
        <begin position="93"/>
        <end position="128"/>
    </location>
</feature>
<keyword evidence="9" id="KW-0378">Hydrolase</keyword>
<evidence type="ECO:0000256" key="4">
    <source>
        <dbReference type="ARBA" id="ARBA00023204"/>
    </source>
</evidence>
<dbReference type="PANTHER" id="PTHR23240:SF6">
    <property type="entry name" value="DNA CROSS-LINK REPAIR 1A PROTEIN"/>
    <property type="match status" value="1"/>
</dbReference>